<keyword evidence="3" id="KW-1185">Reference proteome</keyword>
<gene>
    <name evidence="2" type="ORF">EVG20_g1612</name>
</gene>
<reference evidence="2 3" key="1">
    <citation type="submission" date="2019-02" db="EMBL/GenBank/DDBJ databases">
        <title>Genome sequencing of the rare red list fungi Dentipellis fragilis.</title>
        <authorList>
            <person name="Buettner E."/>
            <person name="Kellner H."/>
        </authorList>
    </citation>
    <scope>NUCLEOTIDE SEQUENCE [LARGE SCALE GENOMIC DNA]</scope>
    <source>
        <strain evidence="2 3">DSM 105465</strain>
    </source>
</reference>
<feature type="region of interest" description="Disordered" evidence="1">
    <location>
        <begin position="1"/>
        <end position="26"/>
    </location>
</feature>
<comment type="caution">
    <text evidence="2">The sequence shown here is derived from an EMBL/GenBank/DDBJ whole genome shotgun (WGS) entry which is preliminary data.</text>
</comment>
<evidence type="ECO:0000313" key="2">
    <source>
        <dbReference type="EMBL" id="TFY71404.1"/>
    </source>
</evidence>
<protein>
    <submittedName>
        <fullName evidence="2">Uncharacterized protein</fullName>
    </submittedName>
</protein>
<name>A0A4Y9ZAC0_9AGAM</name>
<dbReference type="EMBL" id="SEOQ01000053">
    <property type="protein sequence ID" value="TFY71404.1"/>
    <property type="molecule type" value="Genomic_DNA"/>
</dbReference>
<proteinExistence type="predicted"/>
<accession>A0A4Y9ZAC0</accession>
<dbReference type="AlphaFoldDB" id="A0A4Y9ZAC0"/>
<sequence>MYPVGVFSRIDPGPGQPGSGGGLYGWRPRGRPAFSEAAGVGRDDQCGAADRRRAGRESLCDAFSRGYDIGSVGLRFVSVAER</sequence>
<evidence type="ECO:0000313" key="3">
    <source>
        <dbReference type="Proteomes" id="UP000298327"/>
    </source>
</evidence>
<organism evidence="2 3">
    <name type="scientific">Dentipellis fragilis</name>
    <dbReference type="NCBI Taxonomy" id="205917"/>
    <lineage>
        <taxon>Eukaryota</taxon>
        <taxon>Fungi</taxon>
        <taxon>Dikarya</taxon>
        <taxon>Basidiomycota</taxon>
        <taxon>Agaricomycotina</taxon>
        <taxon>Agaricomycetes</taxon>
        <taxon>Russulales</taxon>
        <taxon>Hericiaceae</taxon>
        <taxon>Dentipellis</taxon>
    </lineage>
</organism>
<dbReference type="Proteomes" id="UP000298327">
    <property type="component" value="Unassembled WGS sequence"/>
</dbReference>
<evidence type="ECO:0000256" key="1">
    <source>
        <dbReference type="SAM" id="MobiDB-lite"/>
    </source>
</evidence>